<feature type="domain" description="Myb-like" evidence="8">
    <location>
        <begin position="61"/>
        <end position="117"/>
    </location>
</feature>
<comment type="subcellular location">
    <subcellularLocation>
        <location evidence="1">Nucleus</location>
    </subcellularLocation>
</comment>
<dbReference type="InterPro" id="IPR044822">
    <property type="entry name" value="Myb_DNA-bind_4"/>
</dbReference>
<keyword evidence="4" id="KW-0804">Transcription</keyword>
<dbReference type="SUPFAM" id="SSF46689">
    <property type="entry name" value="Homeodomain-like"/>
    <property type="match status" value="1"/>
</dbReference>
<organism evidence="9 10">
    <name type="scientific">Carnegiea gigantea</name>
    <dbReference type="NCBI Taxonomy" id="171969"/>
    <lineage>
        <taxon>Eukaryota</taxon>
        <taxon>Viridiplantae</taxon>
        <taxon>Streptophyta</taxon>
        <taxon>Embryophyta</taxon>
        <taxon>Tracheophyta</taxon>
        <taxon>Spermatophyta</taxon>
        <taxon>Magnoliopsida</taxon>
        <taxon>eudicotyledons</taxon>
        <taxon>Gunneridae</taxon>
        <taxon>Pentapetalae</taxon>
        <taxon>Caryophyllales</taxon>
        <taxon>Cactineae</taxon>
        <taxon>Cactaceae</taxon>
        <taxon>Cactoideae</taxon>
        <taxon>Echinocereeae</taxon>
        <taxon>Carnegiea</taxon>
    </lineage>
</organism>
<keyword evidence="10" id="KW-1185">Reference proteome</keyword>
<dbReference type="GO" id="GO:0005634">
    <property type="term" value="C:nucleus"/>
    <property type="evidence" value="ECO:0007669"/>
    <property type="project" value="UniProtKB-SubCell"/>
</dbReference>
<feature type="region of interest" description="Disordered" evidence="7">
    <location>
        <begin position="1"/>
        <end position="59"/>
    </location>
</feature>
<dbReference type="SMART" id="SM00717">
    <property type="entry name" value="SANT"/>
    <property type="match status" value="1"/>
</dbReference>
<name>A0A9Q1QMP4_9CARY</name>
<feature type="region of interest" description="Disordered" evidence="7">
    <location>
        <begin position="158"/>
        <end position="195"/>
    </location>
</feature>
<feature type="compositionally biased region" description="Low complexity" evidence="7">
    <location>
        <begin position="13"/>
        <end position="29"/>
    </location>
</feature>
<dbReference type="GO" id="GO:0003677">
    <property type="term" value="F:DNA binding"/>
    <property type="evidence" value="ECO:0007669"/>
    <property type="project" value="UniProtKB-KW"/>
</dbReference>
<keyword evidence="5" id="KW-0539">Nucleus</keyword>
<comment type="caution">
    <text evidence="9">The sequence shown here is derived from an EMBL/GenBank/DDBJ whole genome shotgun (WGS) entry which is preliminary data.</text>
</comment>
<dbReference type="CDD" id="cd12203">
    <property type="entry name" value="GT1"/>
    <property type="match status" value="1"/>
</dbReference>
<dbReference type="Proteomes" id="UP001153076">
    <property type="component" value="Unassembled WGS sequence"/>
</dbReference>
<dbReference type="PROSITE" id="PS50090">
    <property type="entry name" value="MYB_LIKE"/>
    <property type="match status" value="1"/>
</dbReference>
<dbReference type="FunFam" id="1.10.10.60:FF:000032">
    <property type="entry name" value="Zinc finger and SCAN domain-containing 20"/>
    <property type="match status" value="1"/>
</dbReference>
<accession>A0A9Q1QMP4</accession>
<dbReference type="Pfam" id="PF13837">
    <property type="entry name" value="Myb_DNA-bind_4"/>
    <property type="match status" value="1"/>
</dbReference>
<feature type="compositionally biased region" description="Acidic residues" evidence="7">
    <location>
        <begin position="186"/>
        <end position="195"/>
    </location>
</feature>
<dbReference type="AlphaFoldDB" id="A0A9Q1QMP4"/>
<keyword evidence="3" id="KW-0238">DNA-binding</keyword>
<dbReference type="PANTHER" id="PTHR21654:SF84">
    <property type="entry name" value="SI:DKEY-66I24.7"/>
    <property type="match status" value="1"/>
</dbReference>
<evidence type="ECO:0000256" key="1">
    <source>
        <dbReference type="ARBA" id="ARBA00004123"/>
    </source>
</evidence>
<protein>
    <recommendedName>
        <fullName evidence="8">Myb-like domain-containing protein</fullName>
    </recommendedName>
</protein>
<dbReference type="EMBL" id="JAKOGI010000030">
    <property type="protein sequence ID" value="KAJ8448363.1"/>
    <property type="molecule type" value="Genomic_DNA"/>
</dbReference>
<evidence type="ECO:0000256" key="7">
    <source>
        <dbReference type="SAM" id="MobiDB-lite"/>
    </source>
</evidence>
<dbReference type="InterPro" id="IPR001005">
    <property type="entry name" value="SANT/Myb"/>
</dbReference>
<keyword evidence="6" id="KW-0175">Coiled coil</keyword>
<dbReference type="InterPro" id="IPR009057">
    <property type="entry name" value="Homeodomain-like_sf"/>
</dbReference>
<evidence type="ECO:0000313" key="10">
    <source>
        <dbReference type="Proteomes" id="UP001153076"/>
    </source>
</evidence>
<dbReference type="OrthoDB" id="691673at2759"/>
<evidence type="ECO:0000256" key="2">
    <source>
        <dbReference type="ARBA" id="ARBA00023015"/>
    </source>
</evidence>
<evidence type="ECO:0000256" key="6">
    <source>
        <dbReference type="SAM" id="Coils"/>
    </source>
</evidence>
<evidence type="ECO:0000256" key="3">
    <source>
        <dbReference type="ARBA" id="ARBA00023125"/>
    </source>
</evidence>
<gene>
    <name evidence="9" type="ORF">Cgig2_021991</name>
</gene>
<feature type="coiled-coil region" evidence="6">
    <location>
        <begin position="269"/>
        <end position="296"/>
    </location>
</feature>
<dbReference type="Gene3D" id="1.10.10.60">
    <property type="entry name" value="Homeodomain-like"/>
    <property type="match status" value="1"/>
</dbReference>
<reference evidence="9" key="1">
    <citation type="submission" date="2022-04" db="EMBL/GenBank/DDBJ databases">
        <title>Carnegiea gigantea Genome sequencing and assembly v2.</title>
        <authorList>
            <person name="Copetti D."/>
            <person name="Sanderson M.J."/>
            <person name="Burquez A."/>
            <person name="Wojciechowski M.F."/>
        </authorList>
    </citation>
    <scope>NUCLEOTIDE SEQUENCE</scope>
    <source>
        <strain evidence="9">SGP5-SGP5p</strain>
        <tissue evidence="9">Aerial part</tissue>
    </source>
</reference>
<evidence type="ECO:0000313" key="9">
    <source>
        <dbReference type="EMBL" id="KAJ8448363.1"/>
    </source>
</evidence>
<evidence type="ECO:0000256" key="4">
    <source>
        <dbReference type="ARBA" id="ARBA00023163"/>
    </source>
</evidence>
<keyword evidence="2" id="KW-0805">Transcription regulation</keyword>
<sequence>MAGMDLGQRERTLTPISTPTLTTTTTTITMDHHATTSPSPSSLSSLHHRSYHPSPAMSPQWSHQETVALIAIRGELERDFSTSKRNKSLWETVASRMREKGFNRTPHQCKCKWKNLLIRYKGKETLDPVSGKQCPFFEELQAVFSERARIMQQTLMESQQGAAVQSRKRMKSESGDQFSDYLSQEGGDEEGDTEDEILMRSNNTRKRKIDADTAVEAKPAGASNAALDRISSSSSIEEMLRVFFQQQQKIEMQWREAMERHRHQRELFEQEWRQSMEKLERERLMMEKEWREREEQWKMRQEIRAEKMDALLTTLLNKLISDDHS</sequence>
<dbReference type="GO" id="GO:0006355">
    <property type="term" value="P:regulation of DNA-templated transcription"/>
    <property type="evidence" value="ECO:0007669"/>
    <property type="project" value="UniProtKB-ARBA"/>
</dbReference>
<proteinExistence type="predicted"/>
<evidence type="ECO:0000259" key="8">
    <source>
        <dbReference type="PROSITE" id="PS50090"/>
    </source>
</evidence>
<evidence type="ECO:0000256" key="5">
    <source>
        <dbReference type="ARBA" id="ARBA00023242"/>
    </source>
</evidence>
<dbReference type="PANTHER" id="PTHR21654">
    <property type="entry name" value="FI21293P1"/>
    <property type="match status" value="1"/>
</dbReference>